<dbReference type="AlphaFoldDB" id="A0A016UBS0"/>
<accession>A0A016UBS0</accession>
<feature type="transmembrane region" description="Helical" evidence="2">
    <location>
        <begin position="178"/>
        <end position="199"/>
    </location>
</feature>
<evidence type="ECO:0000313" key="4">
    <source>
        <dbReference type="Proteomes" id="UP000024635"/>
    </source>
</evidence>
<evidence type="ECO:0000256" key="2">
    <source>
        <dbReference type="SAM" id="Phobius"/>
    </source>
</evidence>
<keyword evidence="2" id="KW-1133">Transmembrane helix</keyword>
<gene>
    <name evidence="3" type="primary">Acey_s0046.g1309</name>
    <name evidence="3" type="synonym">Acey-C30F2.5</name>
    <name evidence="3" type="ORF">Y032_0046g1309</name>
</gene>
<protein>
    <submittedName>
        <fullName evidence="3">Uncharacterized protein</fullName>
    </submittedName>
</protein>
<evidence type="ECO:0000313" key="3">
    <source>
        <dbReference type="EMBL" id="EYC12580.1"/>
    </source>
</evidence>
<proteinExistence type="predicted"/>
<reference evidence="4" key="1">
    <citation type="journal article" date="2015" name="Nat. Genet.">
        <title>The genome and transcriptome of the zoonotic hookworm Ancylostoma ceylanicum identify infection-specific gene families.</title>
        <authorList>
            <person name="Schwarz E.M."/>
            <person name="Hu Y."/>
            <person name="Antoshechkin I."/>
            <person name="Miller M.M."/>
            <person name="Sternberg P.W."/>
            <person name="Aroian R.V."/>
        </authorList>
    </citation>
    <scope>NUCLEOTIDE SEQUENCE</scope>
    <source>
        <strain evidence="4">HY135</strain>
    </source>
</reference>
<keyword evidence="4" id="KW-1185">Reference proteome</keyword>
<keyword evidence="1" id="KW-0175">Coiled coil</keyword>
<feature type="coiled-coil region" evidence="1">
    <location>
        <begin position="16"/>
        <end position="43"/>
    </location>
</feature>
<evidence type="ECO:0000256" key="1">
    <source>
        <dbReference type="SAM" id="Coils"/>
    </source>
</evidence>
<keyword evidence="2" id="KW-0472">Membrane</keyword>
<dbReference type="OrthoDB" id="5857783at2759"/>
<dbReference type="EMBL" id="JARK01001382">
    <property type="protein sequence ID" value="EYC12580.1"/>
    <property type="molecule type" value="Genomic_DNA"/>
</dbReference>
<sequence>MSSDILIRLSTLETQLVHTNEKVKMREHVIEQLEEEIQAKEQLIYEQGHLIHILESENKFDEFSLSSPNAGRSLVFFLSLMSLKLSFPLKDLSQLSKAECTYLDLAATYLDLDGSLGLPRVNVLTPVLALSKIVLCHTLTLVSINDACSPCNGVNTAHFDPLSATSLEQIYLDLNLGIYSHISIISVSLTIWFTHITVYSKQKERNIGLFLRNSVGCAFSRHQSRMALSACLISQSQHCY</sequence>
<comment type="caution">
    <text evidence="3">The sequence shown here is derived from an EMBL/GenBank/DDBJ whole genome shotgun (WGS) entry which is preliminary data.</text>
</comment>
<dbReference type="Proteomes" id="UP000024635">
    <property type="component" value="Unassembled WGS sequence"/>
</dbReference>
<name>A0A016UBS0_9BILA</name>
<keyword evidence="2" id="KW-0812">Transmembrane</keyword>
<organism evidence="3 4">
    <name type="scientific">Ancylostoma ceylanicum</name>
    <dbReference type="NCBI Taxonomy" id="53326"/>
    <lineage>
        <taxon>Eukaryota</taxon>
        <taxon>Metazoa</taxon>
        <taxon>Ecdysozoa</taxon>
        <taxon>Nematoda</taxon>
        <taxon>Chromadorea</taxon>
        <taxon>Rhabditida</taxon>
        <taxon>Rhabditina</taxon>
        <taxon>Rhabditomorpha</taxon>
        <taxon>Strongyloidea</taxon>
        <taxon>Ancylostomatidae</taxon>
        <taxon>Ancylostomatinae</taxon>
        <taxon>Ancylostoma</taxon>
    </lineage>
</organism>